<keyword evidence="2 4" id="KW-0863">Zinc-finger</keyword>
<dbReference type="GO" id="GO:0006457">
    <property type="term" value="P:protein folding"/>
    <property type="evidence" value="ECO:0007669"/>
    <property type="project" value="TreeGrafter"/>
</dbReference>
<dbReference type="STRING" id="56408.A0A1E5R526"/>
<dbReference type="PANTHER" id="PTHR20922">
    <property type="entry name" value="DNL-TYPE ZINC FINGER PROTEIN"/>
    <property type="match status" value="1"/>
</dbReference>
<comment type="caution">
    <text evidence="7">The sequence shown here is derived from an EMBL/GenBank/DDBJ whole genome shotgun (WGS) entry which is preliminary data.</text>
</comment>
<protein>
    <submittedName>
        <fullName evidence="7">Mitochondrial protein import protein ZIM17</fullName>
    </submittedName>
</protein>
<evidence type="ECO:0000256" key="3">
    <source>
        <dbReference type="ARBA" id="ARBA00022833"/>
    </source>
</evidence>
<evidence type="ECO:0000256" key="5">
    <source>
        <dbReference type="SAM" id="MobiDB-lite"/>
    </source>
</evidence>
<dbReference type="PROSITE" id="PS51501">
    <property type="entry name" value="ZF_DNL"/>
    <property type="match status" value="1"/>
</dbReference>
<dbReference type="GO" id="GO:0005739">
    <property type="term" value="C:mitochondrion"/>
    <property type="evidence" value="ECO:0007669"/>
    <property type="project" value="TreeGrafter"/>
</dbReference>
<dbReference type="GO" id="GO:0050821">
    <property type="term" value="P:protein stabilization"/>
    <property type="evidence" value="ECO:0007669"/>
    <property type="project" value="TreeGrafter"/>
</dbReference>
<feature type="compositionally biased region" description="Polar residues" evidence="5">
    <location>
        <begin position="45"/>
        <end position="67"/>
    </location>
</feature>
<accession>A0A1E5R526</accession>
<evidence type="ECO:0000313" key="8">
    <source>
        <dbReference type="Proteomes" id="UP000095728"/>
    </source>
</evidence>
<evidence type="ECO:0000256" key="2">
    <source>
        <dbReference type="ARBA" id="ARBA00022771"/>
    </source>
</evidence>
<reference evidence="8" key="1">
    <citation type="journal article" date="2016" name="Genome Announc.">
        <title>Genome sequences of three species of Hanseniaspora isolated from spontaneous wine fermentations.</title>
        <authorList>
            <person name="Sternes P.R."/>
            <person name="Lee D."/>
            <person name="Kutyna D.R."/>
            <person name="Borneman A.R."/>
        </authorList>
    </citation>
    <scope>NUCLEOTIDE SEQUENCE [LARGE SCALE GENOMIC DNA]</scope>
    <source>
        <strain evidence="8">AWRI3579</strain>
    </source>
</reference>
<evidence type="ECO:0000313" key="7">
    <source>
        <dbReference type="EMBL" id="OEJ82006.1"/>
    </source>
</evidence>
<keyword evidence="1" id="KW-0479">Metal-binding</keyword>
<feature type="domain" description="DNL-type" evidence="6">
    <location>
        <begin position="80"/>
        <end position="177"/>
    </location>
</feature>
<dbReference type="GO" id="GO:0008270">
    <property type="term" value="F:zinc ion binding"/>
    <property type="evidence" value="ECO:0007669"/>
    <property type="project" value="UniProtKB-KW"/>
</dbReference>
<feature type="region of interest" description="Disordered" evidence="5">
    <location>
        <begin position="44"/>
        <end position="77"/>
    </location>
</feature>
<evidence type="ECO:0000256" key="1">
    <source>
        <dbReference type="ARBA" id="ARBA00022723"/>
    </source>
</evidence>
<sequence length="206" mass="23070">MLKNAIKYNKCNPLRLQLKPAIRPSSNTSSLTACAIGTTHRSYHKTSQLLQNSTGKKPAPTSRSQQQKQDKGTPIGQLKVDKPMMMIAFTCKKCGTRSGHQMSKQAYTKGSVLVQCPGCKNRHLIADHLNIFQDKKTHLDIEELMKLQNESVSTNVEDLCFEDIPEKLKTQIGHLAKDAPEHLKKNLRDTMNVHSLPHSKSDGEKN</sequence>
<dbReference type="GO" id="GO:0030150">
    <property type="term" value="P:protein import into mitochondrial matrix"/>
    <property type="evidence" value="ECO:0007669"/>
    <property type="project" value="TreeGrafter"/>
</dbReference>
<dbReference type="Pfam" id="PF05180">
    <property type="entry name" value="zf-DNL"/>
    <property type="match status" value="1"/>
</dbReference>
<organism evidence="7 8">
    <name type="scientific">Hanseniaspora osmophila</name>
    <dbReference type="NCBI Taxonomy" id="56408"/>
    <lineage>
        <taxon>Eukaryota</taxon>
        <taxon>Fungi</taxon>
        <taxon>Dikarya</taxon>
        <taxon>Ascomycota</taxon>
        <taxon>Saccharomycotina</taxon>
        <taxon>Saccharomycetes</taxon>
        <taxon>Saccharomycodales</taxon>
        <taxon>Saccharomycodaceae</taxon>
        <taxon>Hanseniaspora</taxon>
    </lineage>
</organism>
<proteinExistence type="predicted"/>
<keyword evidence="3" id="KW-0862">Zinc</keyword>
<dbReference type="GO" id="GO:0051087">
    <property type="term" value="F:protein-folding chaperone binding"/>
    <property type="evidence" value="ECO:0007669"/>
    <property type="project" value="TreeGrafter"/>
</dbReference>
<dbReference type="InterPro" id="IPR024158">
    <property type="entry name" value="Mt_import_TIM15"/>
</dbReference>
<dbReference type="Proteomes" id="UP000095728">
    <property type="component" value="Unassembled WGS sequence"/>
</dbReference>
<evidence type="ECO:0000259" key="6">
    <source>
        <dbReference type="PROSITE" id="PS51501"/>
    </source>
</evidence>
<evidence type="ECO:0000256" key="4">
    <source>
        <dbReference type="PROSITE-ProRule" id="PRU00834"/>
    </source>
</evidence>
<dbReference type="InterPro" id="IPR007853">
    <property type="entry name" value="Znf_DNL-typ"/>
</dbReference>
<keyword evidence="8" id="KW-1185">Reference proteome</keyword>
<gene>
    <name evidence="7" type="ORF">AWRI3579_g3752</name>
</gene>
<dbReference type="EMBL" id="LPNM01000010">
    <property type="protein sequence ID" value="OEJ82006.1"/>
    <property type="molecule type" value="Genomic_DNA"/>
</dbReference>
<dbReference type="InParanoid" id="A0A1E5R526"/>
<dbReference type="PANTHER" id="PTHR20922:SF13">
    <property type="entry name" value="DNL-TYPE ZINC FINGER PROTEIN"/>
    <property type="match status" value="1"/>
</dbReference>
<dbReference type="AlphaFoldDB" id="A0A1E5R526"/>
<dbReference type="FunCoup" id="A0A1E5R526">
    <property type="interactions" value="98"/>
</dbReference>
<dbReference type="PROSITE" id="PS51257">
    <property type="entry name" value="PROKAR_LIPOPROTEIN"/>
    <property type="match status" value="1"/>
</dbReference>
<name>A0A1E5R526_9ASCO</name>
<dbReference type="OrthoDB" id="512667at2759"/>